<evidence type="ECO:0000256" key="1">
    <source>
        <dbReference type="SAM" id="Phobius"/>
    </source>
</evidence>
<dbReference type="EMBL" id="ML119715">
    <property type="protein sequence ID" value="RPA78141.1"/>
    <property type="molecule type" value="Genomic_DNA"/>
</dbReference>
<keyword evidence="1" id="KW-1133">Transmembrane helix</keyword>
<protein>
    <submittedName>
        <fullName evidence="2">Uncharacterized protein</fullName>
    </submittedName>
</protein>
<dbReference type="AlphaFoldDB" id="A0A3N4I1N9"/>
<gene>
    <name evidence="2" type="ORF">BJ508DRAFT_160581</name>
</gene>
<evidence type="ECO:0000313" key="3">
    <source>
        <dbReference type="Proteomes" id="UP000275078"/>
    </source>
</evidence>
<name>A0A3N4I1N9_ASCIM</name>
<keyword evidence="3" id="KW-1185">Reference proteome</keyword>
<reference evidence="2 3" key="1">
    <citation type="journal article" date="2018" name="Nat. Ecol. Evol.">
        <title>Pezizomycetes genomes reveal the molecular basis of ectomycorrhizal truffle lifestyle.</title>
        <authorList>
            <person name="Murat C."/>
            <person name="Payen T."/>
            <person name="Noel B."/>
            <person name="Kuo A."/>
            <person name="Morin E."/>
            <person name="Chen J."/>
            <person name="Kohler A."/>
            <person name="Krizsan K."/>
            <person name="Balestrini R."/>
            <person name="Da Silva C."/>
            <person name="Montanini B."/>
            <person name="Hainaut M."/>
            <person name="Levati E."/>
            <person name="Barry K.W."/>
            <person name="Belfiori B."/>
            <person name="Cichocki N."/>
            <person name="Clum A."/>
            <person name="Dockter R.B."/>
            <person name="Fauchery L."/>
            <person name="Guy J."/>
            <person name="Iotti M."/>
            <person name="Le Tacon F."/>
            <person name="Lindquist E.A."/>
            <person name="Lipzen A."/>
            <person name="Malagnac F."/>
            <person name="Mello A."/>
            <person name="Molinier V."/>
            <person name="Miyauchi S."/>
            <person name="Poulain J."/>
            <person name="Riccioni C."/>
            <person name="Rubini A."/>
            <person name="Sitrit Y."/>
            <person name="Splivallo R."/>
            <person name="Traeger S."/>
            <person name="Wang M."/>
            <person name="Zifcakova L."/>
            <person name="Wipf D."/>
            <person name="Zambonelli A."/>
            <person name="Paolocci F."/>
            <person name="Nowrousian M."/>
            <person name="Ottonello S."/>
            <person name="Baldrian P."/>
            <person name="Spatafora J.W."/>
            <person name="Henrissat B."/>
            <person name="Nagy L.G."/>
            <person name="Aury J.M."/>
            <person name="Wincker P."/>
            <person name="Grigoriev I.V."/>
            <person name="Bonfante P."/>
            <person name="Martin F.M."/>
        </authorList>
    </citation>
    <scope>NUCLEOTIDE SEQUENCE [LARGE SCALE GENOMIC DNA]</scope>
    <source>
        <strain evidence="2 3">RN42</strain>
    </source>
</reference>
<dbReference type="OrthoDB" id="661148at2759"/>
<evidence type="ECO:0000313" key="2">
    <source>
        <dbReference type="EMBL" id="RPA78141.1"/>
    </source>
</evidence>
<organism evidence="2 3">
    <name type="scientific">Ascobolus immersus RN42</name>
    <dbReference type="NCBI Taxonomy" id="1160509"/>
    <lineage>
        <taxon>Eukaryota</taxon>
        <taxon>Fungi</taxon>
        <taxon>Dikarya</taxon>
        <taxon>Ascomycota</taxon>
        <taxon>Pezizomycotina</taxon>
        <taxon>Pezizomycetes</taxon>
        <taxon>Pezizales</taxon>
        <taxon>Ascobolaceae</taxon>
        <taxon>Ascobolus</taxon>
    </lineage>
</organism>
<dbReference type="Proteomes" id="UP000275078">
    <property type="component" value="Unassembled WGS sequence"/>
</dbReference>
<keyword evidence="1" id="KW-0812">Transmembrane</keyword>
<sequence>MEYICLKPGYGYDATVTKEVMDVGSTIVFGVDLTSPACEDVNTTFTSYFKLTTPDGITCGPPLPCIIRVDEASRDFPTAVKKRLNVQHPNGWIWWDGGDKYIFEQDPDDKPITVPPEVERFVLKLPKHDFTRQDPEIQRIRQVLFPGINTQLYIGPTEMPCSLLRKMIMFWVPCSSLLASITFCTAWHSGIQRFFML</sequence>
<accession>A0A3N4I1N9</accession>
<proteinExistence type="predicted"/>
<keyword evidence="1" id="KW-0472">Membrane</keyword>
<feature type="transmembrane region" description="Helical" evidence="1">
    <location>
        <begin position="168"/>
        <end position="188"/>
    </location>
</feature>